<evidence type="ECO:0000256" key="8">
    <source>
        <dbReference type="ARBA" id="ARBA00022741"/>
    </source>
</evidence>
<accession>A0A1M7B905</accession>
<dbReference type="Gene3D" id="3.30.565.10">
    <property type="entry name" value="Histidine kinase-like ATPase, C-terminal domain"/>
    <property type="match status" value="1"/>
</dbReference>
<dbReference type="GO" id="GO:0005524">
    <property type="term" value="F:ATP binding"/>
    <property type="evidence" value="ECO:0007669"/>
    <property type="project" value="UniProtKB-KW"/>
</dbReference>
<dbReference type="EMBL" id="BMFL01000007">
    <property type="protein sequence ID" value="GGE96192.1"/>
    <property type="molecule type" value="Genomic_DNA"/>
</dbReference>
<dbReference type="Pfam" id="PF00512">
    <property type="entry name" value="HisKA"/>
    <property type="match status" value="1"/>
</dbReference>
<dbReference type="EMBL" id="FRBH01000010">
    <property type="protein sequence ID" value="SHL51462.1"/>
    <property type="molecule type" value="Genomic_DNA"/>
</dbReference>
<dbReference type="PROSITE" id="PS50109">
    <property type="entry name" value="HIS_KIN"/>
    <property type="match status" value="1"/>
</dbReference>
<evidence type="ECO:0000256" key="9">
    <source>
        <dbReference type="ARBA" id="ARBA00022777"/>
    </source>
</evidence>
<sequence>MKTYNKTVLIIVGIFIIYTVSLTTYIYYSFSNFEFIDFYKRLETRVNVITTEKDKNNEISYLLNSSLESLPSEKEYVIPIKDGNIADKILPEKVILQTLKNGKYEYNEGNLFYSSLLYNDKKGESFLIAVSAKNPNYSTHITYLRNLLIISVLFSILLMIFIAQLVYNTLIKPVKKIIKDVNKINYENLYLRLEVLHRKDQDPISELGHTFNGMLNRLETAFETQKNFISNASHELNTPLTSIIGEAELVLSKDRDKKEYEKSLCNILREAENLNNKTKALLFLARTGFDGKTQKFDIVRIDEILLNVKDNLQKINEGYKIRIDFSMLPENPSMLRIRGNEQLLHLAIANIVSNACKYSNNQEVRLALGATNHSIIIIIKDYGIGIPDDDMKYIYDPYFRASNTLNFEGYGIGLPLSRNIIRMHNGELIVQSKENVGTTVQISFPLDDV</sequence>
<dbReference type="SUPFAM" id="SSF55874">
    <property type="entry name" value="ATPase domain of HSP90 chaperone/DNA topoisomerase II/histidine kinase"/>
    <property type="match status" value="1"/>
</dbReference>
<protein>
    <recommendedName>
        <fullName evidence="3">histidine kinase</fullName>
        <ecNumber evidence="3">2.7.13.3</ecNumber>
    </recommendedName>
</protein>
<feature type="transmembrane region" description="Helical" evidence="14">
    <location>
        <begin position="7"/>
        <end position="28"/>
    </location>
</feature>
<feature type="transmembrane region" description="Helical" evidence="14">
    <location>
        <begin position="147"/>
        <end position="167"/>
    </location>
</feature>
<evidence type="ECO:0000313" key="20">
    <source>
        <dbReference type="Proteomes" id="UP000650994"/>
    </source>
</evidence>
<dbReference type="InterPro" id="IPR005467">
    <property type="entry name" value="His_kinase_dom"/>
</dbReference>
<evidence type="ECO:0000256" key="11">
    <source>
        <dbReference type="ARBA" id="ARBA00022989"/>
    </source>
</evidence>
<dbReference type="SUPFAM" id="SSF47384">
    <property type="entry name" value="Homodimeric domain of signal transducing histidine kinase"/>
    <property type="match status" value="1"/>
</dbReference>
<evidence type="ECO:0000256" key="12">
    <source>
        <dbReference type="ARBA" id="ARBA00023012"/>
    </source>
</evidence>
<keyword evidence="9 18" id="KW-0418">Kinase</keyword>
<keyword evidence="20" id="KW-1185">Reference proteome</keyword>
<evidence type="ECO:0000256" key="3">
    <source>
        <dbReference type="ARBA" id="ARBA00012438"/>
    </source>
</evidence>
<evidence type="ECO:0000256" key="6">
    <source>
        <dbReference type="ARBA" id="ARBA00022679"/>
    </source>
</evidence>
<name>A0A1M7B905_9FLAO</name>
<dbReference type="PROSITE" id="PS50885">
    <property type="entry name" value="HAMP"/>
    <property type="match status" value="1"/>
</dbReference>
<evidence type="ECO:0000256" key="14">
    <source>
        <dbReference type="SAM" id="Phobius"/>
    </source>
</evidence>
<keyword evidence="5" id="KW-0597">Phosphoprotein</keyword>
<reference evidence="20" key="4">
    <citation type="journal article" date="2019" name="Int. J. Syst. Evol. Microbiol.">
        <title>The Global Catalogue of Microorganisms (GCM) 10K type strain sequencing project: providing services to taxonomists for standard genome sequencing and annotation.</title>
        <authorList>
            <consortium name="The Broad Institute Genomics Platform"/>
            <consortium name="The Broad Institute Genome Sequencing Center for Infectious Disease"/>
            <person name="Wu L."/>
            <person name="Ma J."/>
        </authorList>
    </citation>
    <scope>NUCLEOTIDE SEQUENCE [LARGE SCALE GENOMIC DNA]</scope>
    <source>
        <strain evidence="20">CGMCC 1.12707</strain>
    </source>
</reference>
<reference evidence="17" key="5">
    <citation type="submission" date="2024-05" db="EMBL/GenBank/DDBJ databases">
        <authorList>
            <person name="Sun Q."/>
            <person name="Zhou Y."/>
        </authorList>
    </citation>
    <scope>NUCLEOTIDE SEQUENCE</scope>
    <source>
        <strain evidence="17">CGMCC 1.12707</strain>
    </source>
</reference>
<dbReference type="STRING" id="1434701.SAMN05443634_11089"/>
<dbReference type="OrthoDB" id="594725at2"/>
<keyword evidence="7 14" id="KW-0812">Transmembrane</keyword>
<gene>
    <name evidence="17" type="ORF">GCM10010984_12130</name>
    <name evidence="18" type="ORF">SAMN05443634_11089</name>
</gene>
<dbReference type="PANTHER" id="PTHR45528:SF1">
    <property type="entry name" value="SENSOR HISTIDINE KINASE CPXA"/>
    <property type="match status" value="1"/>
</dbReference>
<feature type="domain" description="Histidine kinase" evidence="15">
    <location>
        <begin position="231"/>
        <end position="448"/>
    </location>
</feature>
<organism evidence="18 19">
    <name type="scientific">Chishuiella changwenlii</name>
    <dbReference type="NCBI Taxonomy" id="1434701"/>
    <lineage>
        <taxon>Bacteria</taxon>
        <taxon>Pseudomonadati</taxon>
        <taxon>Bacteroidota</taxon>
        <taxon>Flavobacteriia</taxon>
        <taxon>Flavobacteriales</taxon>
        <taxon>Weeksellaceae</taxon>
        <taxon>Chishuiella</taxon>
    </lineage>
</organism>
<dbReference type="InterPro" id="IPR004358">
    <property type="entry name" value="Sig_transdc_His_kin-like_C"/>
</dbReference>
<dbReference type="CDD" id="cd06225">
    <property type="entry name" value="HAMP"/>
    <property type="match status" value="1"/>
</dbReference>
<comment type="subcellular location">
    <subcellularLocation>
        <location evidence="2">Cell membrane</location>
        <topology evidence="2">Multi-pass membrane protein</topology>
    </subcellularLocation>
</comment>
<evidence type="ECO:0000256" key="13">
    <source>
        <dbReference type="ARBA" id="ARBA00023136"/>
    </source>
</evidence>
<dbReference type="InterPro" id="IPR036890">
    <property type="entry name" value="HATPase_C_sf"/>
</dbReference>
<reference evidence="18" key="3">
    <citation type="submission" date="2016-11" db="EMBL/GenBank/DDBJ databases">
        <authorList>
            <person name="Jaros S."/>
            <person name="Januszkiewicz K."/>
            <person name="Wedrychowicz H."/>
        </authorList>
    </citation>
    <scope>NUCLEOTIDE SEQUENCE [LARGE SCALE GENOMIC DNA]</scope>
    <source>
        <strain evidence="18">DSM 27989</strain>
    </source>
</reference>
<dbReference type="Gene3D" id="1.10.287.130">
    <property type="match status" value="1"/>
</dbReference>
<keyword evidence="4" id="KW-1003">Cell membrane</keyword>
<evidence type="ECO:0000256" key="2">
    <source>
        <dbReference type="ARBA" id="ARBA00004651"/>
    </source>
</evidence>
<evidence type="ECO:0000256" key="5">
    <source>
        <dbReference type="ARBA" id="ARBA00022553"/>
    </source>
</evidence>
<proteinExistence type="predicted"/>
<evidence type="ECO:0000256" key="10">
    <source>
        <dbReference type="ARBA" id="ARBA00022840"/>
    </source>
</evidence>
<keyword evidence="10" id="KW-0067">ATP-binding</keyword>
<dbReference type="PANTHER" id="PTHR45528">
    <property type="entry name" value="SENSOR HISTIDINE KINASE CPXA"/>
    <property type="match status" value="1"/>
</dbReference>
<dbReference type="GO" id="GO:0005886">
    <property type="term" value="C:plasma membrane"/>
    <property type="evidence" value="ECO:0007669"/>
    <property type="project" value="UniProtKB-SubCell"/>
</dbReference>
<dbReference type="RefSeq" id="WP_072933333.1">
    <property type="nucleotide sequence ID" value="NZ_BMFL01000007.1"/>
</dbReference>
<evidence type="ECO:0000313" key="17">
    <source>
        <dbReference type="EMBL" id="GGE96192.1"/>
    </source>
</evidence>
<dbReference type="Proteomes" id="UP000184120">
    <property type="component" value="Unassembled WGS sequence"/>
</dbReference>
<reference evidence="17" key="1">
    <citation type="journal article" date="2014" name="Int. J. Syst. Evol. Microbiol.">
        <title>Complete genome of a new Firmicutes species belonging to the dominant human colonic microbiota ('Ruminococcus bicirculans') reveals two chromosomes and a selective capacity to utilize plant glucans.</title>
        <authorList>
            <consortium name="NISC Comparative Sequencing Program"/>
            <person name="Wegmann U."/>
            <person name="Louis P."/>
            <person name="Goesmann A."/>
            <person name="Henrissat B."/>
            <person name="Duncan S.H."/>
            <person name="Flint H.J."/>
        </authorList>
    </citation>
    <scope>NUCLEOTIDE SEQUENCE</scope>
    <source>
        <strain evidence="17">CGMCC 1.12707</strain>
    </source>
</reference>
<dbReference type="InterPro" id="IPR003661">
    <property type="entry name" value="HisK_dim/P_dom"/>
</dbReference>
<dbReference type="EC" id="2.7.13.3" evidence="3"/>
<evidence type="ECO:0000256" key="7">
    <source>
        <dbReference type="ARBA" id="ARBA00022692"/>
    </source>
</evidence>
<keyword evidence="13 14" id="KW-0472">Membrane</keyword>
<keyword evidence="12" id="KW-0902">Two-component regulatory system</keyword>
<dbReference type="SMART" id="SM00388">
    <property type="entry name" value="HisKA"/>
    <property type="match status" value="1"/>
</dbReference>
<dbReference type="InterPro" id="IPR003660">
    <property type="entry name" value="HAMP_dom"/>
</dbReference>
<dbReference type="Proteomes" id="UP000650994">
    <property type="component" value="Unassembled WGS sequence"/>
</dbReference>
<comment type="catalytic activity">
    <reaction evidence="1">
        <text>ATP + protein L-histidine = ADP + protein N-phospho-L-histidine.</text>
        <dbReference type="EC" id="2.7.13.3"/>
    </reaction>
</comment>
<dbReference type="Pfam" id="PF02518">
    <property type="entry name" value="HATPase_c"/>
    <property type="match status" value="1"/>
</dbReference>
<dbReference type="Gene3D" id="6.10.340.10">
    <property type="match status" value="1"/>
</dbReference>
<dbReference type="InterPro" id="IPR050398">
    <property type="entry name" value="HssS/ArlS-like"/>
</dbReference>
<keyword evidence="8" id="KW-0547">Nucleotide-binding</keyword>
<evidence type="ECO:0000313" key="18">
    <source>
        <dbReference type="EMBL" id="SHL51462.1"/>
    </source>
</evidence>
<dbReference type="AlphaFoldDB" id="A0A1M7B905"/>
<reference evidence="19" key="2">
    <citation type="submission" date="2016-11" db="EMBL/GenBank/DDBJ databases">
        <authorList>
            <person name="Varghese N."/>
            <person name="Submissions S."/>
        </authorList>
    </citation>
    <scope>NUCLEOTIDE SEQUENCE [LARGE SCALE GENOMIC DNA]</scope>
    <source>
        <strain evidence="19">DSM 27989</strain>
    </source>
</reference>
<feature type="domain" description="HAMP" evidence="16">
    <location>
        <begin position="168"/>
        <end position="223"/>
    </location>
</feature>
<keyword evidence="11 14" id="KW-1133">Transmembrane helix</keyword>
<evidence type="ECO:0000313" key="19">
    <source>
        <dbReference type="Proteomes" id="UP000184120"/>
    </source>
</evidence>
<dbReference type="InterPro" id="IPR036097">
    <property type="entry name" value="HisK_dim/P_sf"/>
</dbReference>
<dbReference type="GO" id="GO:0000155">
    <property type="term" value="F:phosphorelay sensor kinase activity"/>
    <property type="evidence" value="ECO:0007669"/>
    <property type="project" value="InterPro"/>
</dbReference>
<evidence type="ECO:0000256" key="1">
    <source>
        <dbReference type="ARBA" id="ARBA00000085"/>
    </source>
</evidence>
<dbReference type="CDD" id="cd00082">
    <property type="entry name" value="HisKA"/>
    <property type="match status" value="1"/>
</dbReference>
<dbReference type="InterPro" id="IPR003594">
    <property type="entry name" value="HATPase_dom"/>
</dbReference>
<dbReference type="SMART" id="SM00387">
    <property type="entry name" value="HATPase_c"/>
    <property type="match status" value="1"/>
</dbReference>
<evidence type="ECO:0000256" key="4">
    <source>
        <dbReference type="ARBA" id="ARBA00022475"/>
    </source>
</evidence>
<keyword evidence="6" id="KW-0808">Transferase</keyword>
<evidence type="ECO:0000259" key="15">
    <source>
        <dbReference type="PROSITE" id="PS50109"/>
    </source>
</evidence>
<evidence type="ECO:0000259" key="16">
    <source>
        <dbReference type="PROSITE" id="PS50885"/>
    </source>
</evidence>
<dbReference type="PRINTS" id="PR00344">
    <property type="entry name" value="BCTRLSENSOR"/>
</dbReference>